<keyword evidence="6" id="KW-0482">Metalloprotease</keyword>
<reference evidence="8" key="1">
    <citation type="journal article" date="2015" name="Nature">
        <title>Complex archaea that bridge the gap between prokaryotes and eukaryotes.</title>
        <authorList>
            <person name="Spang A."/>
            <person name="Saw J.H."/>
            <person name="Jorgensen S.L."/>
            <person name="Zaremba-Niedzwiedzka K."/>
            <person name="Martijn J."/>
            <person name="Lind A.E."/>
            <person name="van Eijk R."/>
            <person name="Schleper C."/>
            <person name="Guy L."/>
            <person name="Ettema T.J."/>
        </authorList>
    </citation>
    <scope>NUCLEOTIDE SEQUENCE</scope>
</reference>
<proteinExistence type="inferred from homology"/>
<evidence type="ECO:0000256" key="6">
    <source>
        <dbReference type="ARBA" id="ARBA00023049"/>
    </source>
</evidence>
<dbReference type="InterPro" id="IPR000834">
    <property type="entry name" value="Peptidase_M14"/>
</dbReference>
<dbReference type="GO" id="GO:0004181">
    <property type="term" value="F:metallocarboxypeptidase activity"/>
    <property type="evidence" value="ECO:0007669"/>
    <property type="project" value="InterPro"/>
</dbReference>
<evidence type="ECO:0000256" key="5">
    <source>
        <dbReference type="ARBA" id="ARBA00022833"/>
    </source>
</evidence>
<dbReference type="AlphaFoldDB" id="A0A0F9NF96"/>
<dbReference type="GO" id="GO:0005615">
    <property type="term" value="C:extracellular space"/>
    <property type="evidence" value="ECO:0007669"/>
    <property type="project" value="TreeGrafter"/>
</dbReference>
<evidence type="ECO:0000256" key="1">
    <source>
        <dbReference type="ARBA" id="ARBA00001947"/>
    </source>
</evidence>
<dbReference type="Pfam" id="PF00246">
    <property type="entry name" value="Peptidase_M14"/>
    <property type="match status" value="1"/>
</dbReference>
<name>A0A0F9NF96_9ZZZZ</name>
<dbReference type="Gene3D" id="3.40.630.10">
    <property type="entry name" value="Zn peptidases"/>
    <property type="match status" value="1"/>
</dbReference>
<comment type="caution">
    <text evidence="8">The sequence shown here is derived from an EMBL/GenBank/DDBJ whole genome shotgun (WGS) entry which is preliminary data.</text>
</comment>
<dbReference type="InterPro" id="IPR029062">
    <property type="entry name" value="Class_I_gatase-like"/>
</dbReference>
<organism evidence="8">
    <name type="scientific">marine sediment metagenome</name>
    <dbReference type="NCBI Taxonomy" id="412755"/>
    <lineage>
        <taxon>unclassified sequences</taxon>
        <taxon>metagenomes</taxon>
        <taxon>ecological metagenomes</taxon>
    </lineage>
</organism>
<sequence length="882" mass="99218">MFNKKYLALRSIIPSILIFLLGLGISFAQKVPLPEEILGFKVGADFHLADYNQALEYFRALEKSSPRMKVFEMGKTEMGKPMIYAVITSEDNMAKLDHYKEISRKLALVKGLTDEEARRLAAEGKAVVWISVAVHAWECATAQHALQLAYDLVASEDPETRFIRDNTIFLLVFANPDGMQMLAEWYLPNLGTPYEMSPMPWLYNKYVGHDDNREFYMYNMAETKNMTRTINQEWYPIILYDHHQTAPDPARIWIPPNGDPINPNMHPLITRGINLLGSTMGYAFDREGKQGAIARFAFEFWPPFFLDTFGYYFHIISIMTETSFYGYATPHFYTLNDFPEAYRDFTPSVFYPNPWKGGWWRMSDAVEYCLTASKAVLLTAAKYREEFLYDKYQMGRDTIARFQNEPPYAWIIPQAQWDSPVAARLLNNMIFSGINVYKAKESFVSDGISYPAGTYIIPMNQPFALFVKAVFEEQAYPDLTKHPTIWQGITSPQKFPDAYLPPYDMVGWTLSYQMGVKVSAANTPLEASLEPLKEVVPQAGRVESRAGYAYLISPKKNNSFIAANRILKKGGQILWAKESFSSGGKSHPPGTLIVLSKSVSRSFMDSLARELHLTIGGTGNRVAAKTYKLIAPRIALYKSWTANMDEGWTRWLFEQYEFPFTNIHDAEVRAGDLGKRYDVLVIPSMSTDAIVNGHKPGTIPPQYVGGITNAGIMNIKKFVDGGGTLVTLRRSCLFALDKLGLPVNDALKDLKPPSPWGAPEPAKPAKFACPGSVLRMEFNSEHPVAYGMPEEAPGMFYQSTAFDILSSFEEKMPVAIAKFSGENLLMSGYLKGEKFLHKKAAAVDVPLGEGKVILLSLGVQNRATPHGTFKLLFNSLYYGAVK</sequence>
<dbReference type="EMBL" id="LAZR01003447">
    <property type="protein sequence ID" value="KKN18225.1"/>
    <property type="molecule type" value="Genomic_DNA"/>
</dbReference>
<evidence type="ECO:0000259" key="7">
    <source>
        <dbReference type="Pfam" id="PF00246"/>
    </source>
</evidence>
<evidence type="ECO:0000256" key="3">
    <source>
        <dbReference type="ARBA" id="ARBA00022670"/>
    </source>
</evidence>
<protein>
    <recommendedName>
        <fullName evidence="7">Peptidase M14 domain-containing protein</fullName>
    </recommendedName>
</protein>
<evidence type="ECO:0000256" key="2">
    <source>
        <dbReference type="ARBA" id="ARBA00005988"/>
    </source>
</evidence>
<comment type="cofactor">
    <cofactor evidence="1">
        <name>Zn(2+)</name>
        <dbReference type="ChEBI" id="CHEBI:29105"/>
    </cofactor>
</comment>
<dbReference type="GO" id="GO:0008270">
    <property type="term" value="F:zinc ion binding"/>
    <property type="evidence" value="ECO:0007669"/>
    <property type="project" value="InterPro"/>
</dbReference>
<evidence type="ECO:0000313" key="8">
    <source>
        <dbReference type="EMBL" id="KKN18225.1"/>
    </source>
</evidence>
<dbReference type="SUPFAM" id="SSF52317">
    <property type="entry name" value="Class I glutamine amidotransferase-like"/>
    <property type="match status" value="1"/>
</dbReference>
<gene>
    <name evidence="8" type="ORF">LCGC14_0957880</name>
</gene>
<keyword evidence="4" id="KW-0378">Hydrolase</keyword>
<comment type="similarity">
    <text evidence="2">Belongs to the peptidase M14 family.</text>
</comment>
<dbReference type="PANTHER" id="PTHR11705:SF143">
    <property type="entry name" value="SLL0236 PROTEIN"/>
    <property type="match status" value="1"/>
</dbReference>
<feature type="domain" description="Peptidase M14" evidence="7">
    <location>
        <begin position="56"/>
        <end position="216"/>
    </location>
</feature>
<dbReference type="CDD" id="cd06240">
    <property type="entry name" value="M14-like"/>
    <property type="match status" value="1"/>
</dbReference>
<evidence type="ECO:0000256" key="4">
    <source>
        <dbReference type="ARBA" id="ARBA00022801"/>
    </source>
</evidence>
<dbReference type="GO" id="GO:0006508">
    <property type="term" value="P:proteolysis"/>
    <property type="evidence" value="ECO:0007669"/>
    <property type="project" value="UniProtKB-KW"/>
</dbReference>
<dbReference type="PANTHER" id="PTHR11705">
    <property type="entry name" value="PROTEASE FAMILY M14 CARBOXYPEPTIDASE A,B"/>
    <property type="match status" value="1"/>
</dbReference>
<keyword evidence="3" id="KW-0645">Protease</keyword>
<accession>A0A0F9NF96</accession>
<keyword evidence="5" id="KW-0862">Zinc</keyword>
<dbReference type="SUPFAM" id="SSF53187">
    <property type="entry name" value="Zn-dependent exopeptidases"/>
    <property type="match status" value="1"/>
</dbReference>